<dbReference type="Proteomes" id="UP000694892">
    <property type="component" value="Chromosome 6L"/>
</dbReference>
<accession>A0A974CQA9</accession>
<dbReference type="SUPFAM" id="SSF81321">
    <property type="entry name" value="Family A G protein-coupled receptor-like"/>
    <property type="match status" value="1"/>
</dbReference>
<dbReference type="PANTHER" id="PTHR24247">
    <property type="entry name" value="5-HYDROXYTRYPTAMINE RECEPTOR"/>
    <property type="match status" value="1"/>
</dbReference>
<dbReference type="GO" id="GO:0004993">
    <property type="term" value="F:G protein-coupled serotonin receptor activity"/>
    <property type="evidence" value="ECO:0007669"/>
    <property type="project" value="TreeGrafter"/>
</dbReference>
<evidence type="ECO:0000256" key="3">
    <source>
        <dbReference type="ARBA" id="ARBA00022692"/>
    </source>
</evidence>
<dbReference type="GO" id="GO:0045202">
    <property type="term" value="C:synapse"/>
    <property type="evidence" value="ECO:0007669"/>
    <property type="project" value="TreeGrafter"/>
</dbReference>
<dbReference type="PRINTS" id="PR00237">
    <property type="entry name" value="GPCRRHODOPSN"/>
</dbReference>
<keyword evidence="6 9" id="KW-0472">Membrane</keyword>
<feature type="domain" description="G-protein coupled receptors family 1 profile" evidence="10">
    <location>
        <begin position="1"/>
        <end position="149"/>
    </location>
</feature>
<dbReference type="Gene3D" id="1.20.1070.10">
    <property type="entry name" value="Rhodopsin 7-helix transmembrane proteins"/>
    <property type="match status" value="2"/>
</dbReference>
<comment type="subcellular location">
    <subcellularLocation>
        <location evidence="1">Cell membrane</location>
        <topology evidence="1">Multi-pass membrane protein</topology>
    </subcellularLocation>
</comment>
<evidence type="ECO:0000256" key="7">
    <source>
        <dbReference type="ARBA" id="ARBA00023170"/>
    </source>
</evidence>
<evidence type="ECO:0000256" key="9">
    <source>
        <dbReference type="SAM" id="Phobius"/>
    </source>
</evidence>
<dbReference type="InterPro" id="IPR017452">
    <property type="entry name" value="GPCR_Rhodpsn_7TM"/>
</dbReference>
<evidence type="ECO:0000256" key="2">
    <source>
        <dbReference type="ARBA" id="ARBA00022475"/>
    </source>
</evidence>
<dbReference type="EMBL" id="CM004476">
    <property type="protein sequence ID" value="OCT76725.1"/>
    <property type="molecule type" value="Genomic_DNA"/>
</dbReference>
<keyword evidence="2" id="KW-1003">Cell membrane</keyword>
<evidence type="ECO:0000259" key="10">
    <source>
        <dbReference type="PROSITE" id="PS50262"/>
    </source>
</evidence>
<dbReference type="Pfam" id="PF00001">
    <property type="entry name" value="7tm_1"/>
    <property type="match status" value="1"/>
</dbReference>
<dbReference type="InterPro" id="IPR000276">
    <property type="entry name" value="GPCR_Rhodpsn"/>
</dbReference>
<dbReference type="PANTHER" id="PTHR24247:SF269">
    <property type="entry name" value="MUSCARINIC ACETYLCHOLINE RECEPTOR"/>
    <property type="match status" value="1"/>
</dbReference>
<reference evidence="12" key="1">
    <citation type="journal article" date="2016" name="Nature">
        <title>Genome evolution in the allotetraploid frog Xenopus laevis.</title>
        <authorList>
            <person name="Session A.M."/>
            <person name="Uno Y."/>
            <person name="Kwon T."/>
            <person name="Chapman J.A."/>
            <person name="Toyoda A."/>
            <person name="Takahashi S."/>
            <person name="Fukui A."/>
            <person name="Hikosaka A."/>
            <person name="Suzuki A."/>
            <person name="Kondo M."/>
            <person name="van Heeringen S.J."/>
            <person name="Quigley I."/>
            <person name="Heinz S."/>
            <person name="Ogino H."/>
            <person name="Ochi H."/>
            <person name="Hellsten U."/>
            <person name="Lyons J.B."/>
            <person name="Simakov O."/>
            <person name="Putnam N."/>
            <person name="Stites J."/>
            <person name="Kuroki Y."/>
            <person name="Tanaka T."/>
            <person name="Michiue T."/>
            <person name="Watanabe M."/>
            <person name="Bogdanovic O."/>
            <person name="Lister R."/>
            <person name="Georgiou G."/>
            <person name="Paranjpe S.S."/>
            <person name="van Kruijsbergen I."/>
            <person name="Shu S."/>
            <person name="Carlson J."/>
            <person name="Kinoshita T."/>
            <person name="Ohta Y."/>
            <person name="Mawaribuchi S."/>
            <person name="Jenkins J."/>
            <person name="Grimwood J."/>
            <person name="Schmutz J."/>
            <person name="Mitros T."/>
            <person name="Mozaffari S.V."/>
            <person name="Suzuki Y."/>
            <person name="Haramoto Y."/>
            <person name="Yamamoto T.S."/>
            <person name="Takagi C."/>
            <person name="Heald R."/>
            <person name="Miller K."/>
            <person name="Haudenschild C."/>
            <person name="Kitzman J."/>
            <person name="Nakayama T."/>
            <person name="Izutsu Y."/>
            <person name="Robert J."/>
            <person name="Fortriede J."/>
            <person name="Burns K."/>
            <person name="Lotay V."/>
            <person name="Karimi K."/>
            <person name="Yasuoka Y."/>
            <person name="Dichmann D.S."/>
            <person name="Flajnik M.F."/>
            <person name="Houston D.W."/>
            <person name="Shendure J."/>
            <person name="DuPasquier L."/>
            <person name="Vize P.D."/>
            <person name="Zorn A.M."/>
            <person name="Ito M."/>
            <person name="Marcotte E.M."/>
            <person name="Wallingford J.B."/>
            <person name="Ito Y."/>
            <person name="Asashima M."/>
            <person name="Ueno N."/>
            <person name="Matsuda Y."/>
            <person name="Veenstra G.J."/>
            <person name="Fujiyama A."/>
            <person name="Harland R.M."/>
            <person name="Taira M."/>
            <person name="Rokhsar D.S."/>
        </authorList>
    </citation>
    <scope>NUCLEOTIDE SEQUENCE [LARGE SCALE GENOMIC DNA]</scope>
    <source>
        <strain evidence="12">J</strain>
    </source>
</reference>
<sequence>MQVLGNTFVIVAFIVDKRLRNQSDFVLLNLTICDFLIDRSAARTRTKVHMLLCTLTLLRFCSEEKKPSSITHNDATLQHRNISHVNLSRDKKIAKSLSILVCVFVICWAPYTFLASIRAACSGYCVEFYMYVITTWILCMNSTINPILYPLFRKAFVLVVKKVNKFLKI</sequence>
<dbReference type="GO" id="GO:0016907">
    <property type="term" value="F:G protein-coupled acetylcholine receptor activity"/>
    <property type="evidence" value="ECO:0007669"/>
    <property type="project" value="TreeGrafter"/>
</dbReference>
<protein>
    <recommendedName>
        <fullName evidence="10">G-protein coupled receptors family 1 profile domain-containing protein</fullName>
    </recommendedName>
</protein>
<proteinExistence type="predicted"/>
<dbReference type="GO" id="GO:0007187">
    <property type="term" value="P:G protein-coupled receptor signaling pathway, coupled to cyclic nucleotide second messenger"/>
    <property type="evidence" value="ECO:0007669"/>
    <property type="project" value="TreeGrafter"/>
</dbReference>
<evidence type="ECO:0000256" key="4">
    <source>
        <dbReference type="ARBA" id="ARBA00022989"/>
    </source>
</evidence>
<feature type="transmembrane region" description="Helical" evidence="9">
    <location>
        <begin position="97"/>
        <end position="117"/>
    </location>
</feature>
<keyword evidence="7" id="KW-0675">Receptor</keyword>
<keyword evidence="4 9" id="KW-1133">Transmembrane helix</keyword>
<dbReference type="GO" id="GO:0005886">
    <property type="term" value="C:plasma membrane"/>
    <property type="evidence" value="ECO:0007669"/>
    <property type="project" value="UniProtKB-SubCell"/>
</dbReference>
<organism evidence="11 12">
    <name type="scientific">Xenopus laevis</name>
    <name type="common">African clawed frog</name>
    <dbReference type="NCBI Taxonomy" id="8355"/>
    <lineage>
        <taxon>Eukaryota</taxon>
        <taxon>Metazoa</taxon>
        <taxon>Chordata</taxon>
        <taxon>Craniata</taxon>
        <taxon>Vertebrata</taxon>
        <taxon>Euteleostomi</taxon>
        <taxon>Amphibia</taxon>
        <taxon>Batrachia</taxon>
        <taxon>Anura</taxon>
        <taxon>Pipoidea</taxon>
        <taxon>Pipidae</taxon>
        <taxon>Xenopodinae</taxon>
        <taxon>Xenopus</taxon>
        <taxon>Xenopus</taxon>
    </lineage>
</organism>
<feature type="transmembrane region" description="Helical" evidence="9">
    <location>
        <begin position="129"/>
        <end position="152"/>
    </location>
</feature>
<keyword evidence="8" id="KW-0807">Transducer</keyword>
<name>A0A974CQA9_XENLA</name>
<dbReference type="GO" id="GO:0007197">
    <property type="term" value="P:adenylate cyclase-inhibiting G protein-coupled acetylcholine receptor signaling pathway"/>
    <property type="evidence" value="ECO:0007669"/>
    <property type="project" value="TreeGrafter"/>
</dbReference>
<dbReference type="PROSITE" id="PS50262">
    <property type="entry name" value="G_PROTEIN_RECEP_F1_2"/>
    <property type="match status" value="1"/>
</dbReference>
<evidence type="ECO:0000256" key="8">
    <source>
        <dbReference type="ARBA" id="ARBA00023224"/>
    </source>
</evidence>
<evidence type="ECO:0000313" key="11">
    <source>
        <dbReference type="EMBL" id="OCT76725.1"/>
    </source>
</evidence>
<evidence type="ECO:0000256" key="5">
    <source>
        <dbReference type="ARBA" id="ARBA00023040"/>
    </source>
</evidence>
<evidence type="ECO:0000256" key="1">
    <source>
        <dbReference type="ARBA" id="ARBA00004651"/>
    </source>
</evidence>
<evidence type="ECO:0000256" key="6">
    <source>
        <dbReference type="ARBA" id="ARBA00023136"/>
    </source>
</evidence>
<dbReference type="AlphaFoldDB" id="A0A974CQA9"/>
<keyword evidence="3 9" id="KW-0812">Transmembrane</keyword>
<evidence type="ECO:0000313" key="12">
    <source>
        <dbReference type="Proteomes" id="UP000694892"/>
    </source>
</evidence>
<gene>
    <name evidence="11" type="ORF">XELAEV_18031926mg</name>
</gene>
<dbReference type="GO" id="GO:0030425">
    <property type="term" value="C:dendrite"/>
    <property type="evidence" value="ECO:0007669"/>
    <property type="project" value="TreeGrafter"/>
</dbReference>
<keyword evidence="5" id="KW-0297">G-protein coupled receptor</keyword>